<evidence type="ECO:0000313" key="4">
    <source>
        <dbReference type="Proteomes" id="UP000189513"/>
    </source>
</evidence>
<dbReference type="EMBL" id="LK052907">
    <property type="protein sequence ID" value="CDR46243.1"/>
    <property type="molecule type" value="Genomic_DNA"/>
</dbReference>
<evidence type="ECO:0000256" key="1">
    <source>
        <dbReference type="SAM" id="MobiDB-lite"/>
    </source>
</evidence>
<reference evidence="3" key="3">
    <citation type="submission" date="2017-01" db="EMBL/GenBank/DDBJ databases">
        <authorList>
            <person name="Mah S.A."/>
            <person name="Swanson W.J."/>
            <person name="Moy G.W."/>
            <person name="Vacquier V.D."/>
        </authorList>
    </citation>
    <scope>NUCLEOTIDE SEQUENCE [LARGE SCALE GENOMIC DNA]</scope>
    <source>
        <strain evidence="3">65</strain>
    </source>
</reference>
<feature type="region of interest" description="Disordered" evidence="1">
    <location>
        <begin position="47"/>
        <end position="71"/>
    </location>
</feature>
<proteinExistence type="predicted"/>
<gene>
    <name evidence="3" type="ORF">BON22_1988</name>
    <name evidence="2" type="ORF">CYFA0S_22e01662g</name>
</gene>
<dbReference type="VEuPathDB" id="FungiDB:BON22_1988"/>
<feature type="compositionally biased region" description="Basic and acidic residues" evidence="1">
    <location>
        <begin position="59"/>
        <end position="71"/>
    </location>
</feature>
<protein>
    <submittedName>
        <fullName evidence="2">CYFA0S22e01662g1_1</fullName>
    </submittedName>
</protein>
<evidence type="ECO:0000313" key="2">
    <source>
        <dbReference type="EMBL" id="CDR46243.1"/>
    </source>
</evidence>
<name>A0A061BA67_CYBFA</name>
<dbReference type="EMBL" id="MPUK01000003">
    <property type="protein sequence ID" value="ONH67976.1"/>
    <property type="molecule type" value="Genomic_DNA"/>
</dbReference>
<reference evidence="2" key="1">
    <citation type="journal article" date="2014" name="Genome Announc.">
        <title>Genome sequence of the yeast Cyberlindnera fabianii (Hansenula fabianii).</title>
        <authorList>
            <person name="Freel K.C."/>
            <person name="Sarilar V."/>
            <person name="Neuveglise C."/>
            <person name="Devillers H."/>
            <person name="Friedrich A."/>
            <person name="Schacherer J."/>
        </authorList>
    </citation>
    <scope>NUCLEOTIDE SEQUENCE</scope>
    <source>
        <strain evidence="2">YJS4271</strain>
    </source>
</reference>
<sequence>MTAEETPTELTPADFAETMRQLNEGEKTATQLEKMLDDLEAKMDSILQEAESSVATNQEKIDEAEKKETTQ</sequence>
<reference evidence="4" key="2">
    <citation type="journal article" date="2017" name="Genome Announc.">
        <title>Genome sequences of Cyberlindnera fabianii 65, Pichia kudriavzevii 129, and Saccharomyces cerevisiae 131 isolated from fermented masau fruits in Zimbabwe.</title>
        <authorList>
            <person name="van Rijswijck I.M.H."/>
            <person name="Derks M.F.L."/>
            <person name="Abee T."/>
            <person name="de Ridder D."/>
            <person name="Smid E.J."/>
        </authorList>
    </citation>
    <scope>NUCLEOTIDE SEQUENCE [LARGE SCALE GENOMIC DNA]</scope>
    <source>
        <strain evidence="4">65</strain>
    </source>
</reference>
<organism evidence="2">
    <name type="scientific">Cyberlindnera fabianii</name>
    <name type="common">Yeast</name>
    <name type="synonym">Hansenula fabianii</name>
    <dbReference type="NCBI Taxonomy" id="36022"/>
    <lineage>
        <taxon>Eukaryota</taxon>
        <taxon>Fungi</taxon>
        <taxon>Dikarya</taxon>
        <taxon>Ascomycota</taxon>
        <taxon>Saccharomycotina</taxon>
        <taxon>Saccharomycetes</taxon>
        <taxon>Phaffomycetales</taxon>
        <taxon>Phaffomycetaceae</taxon>
        <taxon>Cyberlindnera</taxon>
    </lineage>
</organism>
<accession>A0A061BA67</accession>
<evidence type="ECO:0000313" key="3">
    <source>
        <dbReference type="EMBL" id="ONH67976.1"/>
    </source>
</evidence>
<dbReference type="Proteomes" id="UP000189513">
    <property type="component" value="Unassembled WGS sequence"/>
</dbReference>
<dbReference type="AlphaFoldDB" id="A0A061BA67"/>
<keyword evidence="4" id="KW-1185">Reference proteome</keyword>
<dbReference type="OrthoDB" id="5398685at2759"/>